<dbReference type="GO" id="GO:0016787">
    <property type="term" value="F:hydrolase activity"/>
    <property type="evidence" value="ECO:0007669"/>
    <property type="project" value="UniProtKB-KW"/>
</dbReference>
<keyword evidence="2 5" id="KW-0378">Hydrolase</keyword>
<dbReference type="OrthoDB" id="360481at2759"/>
<dbReference type="SUPFAM" id="SSF52540">
    <property type="entry name" value="P-loop containing nucleoside triphosphate hydrolases"/>
    <property type="match status" value="1"/>
</dbReference>
<dbReference type="SMART" id="SM00490">
    <property type="entry name" value="HELICc"/>
    <property type="match status" value="1"/>
</dbReference>
<comment type="domain">
    <text evidence="5">The Q motif is unique to and characteristic of the DEAD box family of RNA helicases and controls ATP binding and hydrolysis.</text>
</comment>
<comment type="function">
    <text evidence="5">RNA helicase.</text>
</comment>
<sequence>MMRKLQLLRNGLCTREHELSLLLSRYVRSFPSNVKVWGSSVIQLNPVLDRNIVSRNKLLFRRRFKRCRIMLNGKPIYPNGFQLSTLRPQLGGSDLFIASPPNSGKTISYILPEVLKYRHGQLDCTEKQKILVLVPTLDLILRGTRIASGALKDVANVQPLYYKTLANNEDLSDISNANVIYSTPLSAYRLLLKQPVIFNNVRTLVIDEANRILHEKSSIFAVKIRNLLPENIQIIVLAPRNEDKLRQFASRFLRVNFRVISFCPEYKNVPITQHIPGPQRSGTPIPEDFEVHTLIPREKTELEERVEKNRLKVLDHCKIRQVYVDKDVKCEYILYKPIDFTTTLLSAILEHDKVIVIFPTVKMAQFCYIFFKHIMEIHCDTGKQFYALHGHLSLEKRRFVVDLFSSCQNGILFATDVVSVGLSFPHVEAVIQVGAARSVDVLSDRIGCSFYHESDKKSGYNLLLLHDLDTHILHEASQHNCDIKTRRADTLIYKCHKIDTKWVNSPSYLASCELMYRSLLGYYCNNADRLKFQRWQTPSLVNEIIKSFGCSNEFSVSKQFAARLHLLNAPGLAVKYDSIEKTQLQAAVLAYSGFRSRVLQGGISAKGFSKVAEMQIQSVPLKCNQEC</sequence>
<dbReference type="AlphaFoldDB" id="L1LCL0"/>
<feature type="domain" description="Helicase ATP-binding" evidence="6">
    <location>
        <begin position="86"/>
        <end position="259"/>
    </location>
</feature>
<keyword evidence="4 5" id="KW-0694">RNA-binding</keyword>
<evidence type="ECO:0000256" key="2">
    <source>
        <dbReference type="ARBA" id="ARBA00022801"/>
    </source>
</evidence>
<dbReference type="GO" id="GO:0005524">
    <property type="term" value="F:ATP binding"/>
    <property type="evidence" value="ECO:0007669"/>
    <property type="project" value="UniProtKB-UniRule"/>
</dbReference>
<evidence type="ECO:0000259" key="7">
    <source>
        <dbReference type="PROSITE" id="PS51194"/>
    </source>
</evidence>
<dbReference type="GeneID" id="15802649"/>
<evidence type="ECO:0000256" key="3">
    <source>
        <dbReference type="ARBA" id="ARBA00022840"/>
    </source>
</evidence>
<comment type="caution">
    <text evidence="8">The sequence shown here is derived from an EMBL/GenBank/DDBJ whole genome shotgun (WGS) entry which is preliminary data.</text>
</comment>
<dbReference type="InterPro" id="IPR014001">
    <property type="entry name" value="Helicase_ATP-bd"/>
</dbReference>
<dbReference type="Pfam" id="PF00271">
    <property type="entry name" value="Helicase_C"/>
    <property type="match status" value="1"/>
</dbReference>
<dbReference type="Gene3D" id="3.40.50.300">
    <property type="entry name" value="P-loop containing nucleotide triphosphate hydrolases"/>
    <property type="match status" value="2"/>
</dbReference>
<protein>
    <recommendedName>
        <fullName evidence="5">ATP-dependent RNA helicase</fullName>
        <ecNumber evidence="5">3.6.4.13</ecNumber>
    </recommendedName>
</protein>
<comment type="catalytic activity">
    <reaction evidence="5">
        <text>ATP + H2O = ADP + phosphate + H(+)</text>
        <dbReference type="Rhea" id="RHEA:13065"/>
        <dbReference type="ChEBI" id="CHEBI:15377"/>
        <dbReference type="ChEBI" id="CHEBI:15378"/>
        <dbReference type="ChEBI" id="CHEBI:30616"/>
        <dbReference type="ChEBI" id="CHEBI:43474"/>
        <dbReference type="ChEBI" id="CHEBI:456216"/>
        <dbReference type="EC" id="3.6.4.13"/>
    </reaction>
</comment>
<dbReference type="Proteomes" id="UP000031512">
    <property type="component" value="Unassembled WGS sequence"/>
</dbReference>
<keyword evidence="3 5" id="KW-0067">ATP-binding</keyword>
<dbReference type="Pfam" id="PF00270">
    <property type="entry name" value="DEAD"/>
    <property type="match status" value="1"/>
</dbReference>
<dbReference type="KEGG" id="beq:BEWA_015460"/>
<dbReference type="EC" id="3.6.4.13" evidence="5"/>
<evidence type="ECO:0000313" key="9">
    <source>
        <dbReference type="Proteomes" id="UP000031512"/>
    </source>
</evidence>
<dbReference type="VEuPathDB" id="PiroplasmaDB:BEWA_015460"/>
<evidence type="ECO:0000256" key="4">
    <source>
        <dbReference type="ARBA" id="ARBA00022884"/>
    </source>
</evidence>
<dbReference type="PROSITE" id="PS51192">
    <property type="entry name" value="HELICASE_ATP_BIND_1"/>
    <property type="match status" value="1"/>
</dbReference>
<dbReference type="InterPro" id="IPR011545">
    <property type="entry name" value="DEAD/DEAH_box_helicase_dom"/>
</dbReference>
<accession>L1LCL0</accession>
<evidence type="ECO:0000259" key="6">
    <source>
        <dbReference type="PROSITE" id="PS51192"/>
    </source>
</evidence>
<dbReference type="GO" id="GO:0003723">
    <property type="term" value="F:RNA binding"/>
    <property type="evidence" value="ECO:0007669"/>
    <property type="project" value="UniProtKB-UniRule"/>
</dbReference>
<organism evidence="8 9">
    <name type="scientific">Theileria equi strain WA</name>
    <dbReference type="NCBI Taxonomy" id="1537102"/>
    <lineage>
        <taxon>Eukaryota</taxon>
        <taxon>Sar</taxon>
        <taxon>Alveolata</taxon>
        <taxon>Apicomplexa</taxon>
        <taxon>Aconoidasida</taxon>
        <taxon>Piroplasmida</taxon>
        <taxon>Theileriidae</taxon>
        <taxon>Theileria</taxon>
    </lineage>
</organism>
<dbReference type="PANTHER" id="PTHR24031">
    <property type="entry name" value="RNA HELICASE"/>
    <property type="match status" value="1"/>
</dbReference>
<feature type="domain" description="Helicase C-terminal" evidence="7">
    <location>
        <begin position="340"/>
        <end position="499"/>
    </location>
</feature>
<keyword evidence="5 8" id="KW-0347">Helicase</keyword>
<dbReference type="STRING" id="1537102.L1LCL0"/>
<dbReference type="eggNOG" id="KOG0342">
    <property type="taxonomic scope" value="Eukaryota"/>
</dbReference>
<dbReference type="PROSITE" id="PS51194">
    <property type="entry name" value="HELICASE_CTER"/>
    <property type="match status" value="1"/>
</dbReference>
<dbReference type="InterPro" id="IPR001650">
    <property type="entry name" value="Helicase_C-like"/>
</dbReference>
<dbReference type="SMART" id="SM00487">
    <property type="entry name" value="DEXDc"/>
    <property type="match status" value="1"/>
</dbReference>
<reference evidence="8 9" key="1">
    <citation type="journal article" date="2012" name="BMC Genomics">
        <title>Comparative genomic analysis and phylogenetic position of Theileria equi.</title>
        <authorList>
            <person name="Kappmeyer L.S."/>
            <person name="Thiagarajan M."/>
            <person name="Herndon D.R."/>
            <person name="Ramsay J.D."/>
            <person name="Caler E."/>
            <person name="Djikeng A."/>
            <person name="Gillespie J.J."/>
            <person name="Lau A.O."/>
            <person name="Roalson E.H."/>
            <person name="Silva J.C."/>
            <person name="Silva M.G."/>
            <person name="Suarez C.E."/>
            <person name="Ueti M.W."/>
            <person name="Nene V.M."/>
            <person name="Mealey R.H."/>
            <person name="Knowles D.P."/>
            <person name="Brayton K.A."/>
        </authorList>
    </citation>
    <scope>NUCLEOTIDE SEQUENCE [LARGE SCALE GENOMIC DNA]</scope>
    <source>
        <strain evidence="8 9">WA</strain>
    </source>
</reference>
<dbReference type="EMBL" id="ACOU01000004">
    <property type="protein sequence ID" value="EKX72985.1"/>
    <property type="molecule type" value="Genomic_DNA"/>
</dbReference>
<evidence type="ECO:0000313" key="8">
    <source>
        <dbReference type="EMBL" id="EKX72985.1"/>
    </source>
</evidence>
<evidence type="ECO:0000256" key="5">
    <source>
        <dbReference type="RuleBase" id="RU365068"/>
    </source>
</evidence>
<evidence type="ECO:0000256" key="1">
    <source>
        <dbReference type="ARBA" id="ARBA00022741"/>
    </source>
</evidence>
<dbReference type="InterPro" id="IPR027417">
    <property type="entry name" value="P-loop_NTPase"/>
</dbReference>
<gene>
    <name evidence="8" type="ORF">BEWA_015460</name>
</gene>
<keyword evidence="9" id="KW-1185">Reference proteome</keyword>
<keyword evidence="1 5" id="KW-0547">Nucleotide-binding</keyword>
<comment type="similarity">
    <text evidence="5">Belongs to the DEAD box helicase family.</text>
</comment>
<dbReference type="GO" id="GO:0003724">
    <property type="term" value="F:RNA helicase activity"/>
    <property type="evidence" value="ECO:0007669"/>
    <property type="project" value="UniProtKB-EC"/>
</dbReference>
<name>L1LCL0_THEEQ</name>
<proteinExistence type="inferred from homology"/>
<dbReference type="RefSeq" id="XP_004832437.1">
    <property type="nucleotide sequence ID" value="XM_004832380.1"/>
</dbReference>